<dbReference type="HOGENOM" id="CLU_1008666_0_0_1"/>
<dbReference type="Proteomes" id="UP000000724">
    <property type="component" value="Contig Pc00c21"/>
</dbReference>
<reference evidence="2 3" key="1">
    <citation type="journal article" date="2008" name="Nat. Biotechnol.">
        <title>Genome sequencing and analysis of the filamentous fungus Penicillium chrysogenum.</title>
        <authorList>
            <person name="van den Berg M.A."/>
            <person name="Albang R."/>
            <person name="Albermann K."/>
            <person name="Badger J.H."/>
            <person name="Daran J.-M."/>
            <person name="Driessen A.J.M."/>
            <person name="Garcia-Estrada C."/>
            <person name="Fedorova N.D."/>
            <person name="Harris D.M."/>
            <person name="Heijne W.H.M."/>
            <person name="Joardar V.S."/>
            <person name="Kiel J.A.K.W."/>
            <person name="Kovalchuk A."/>
            <person name="Martin J.F."/>
            <person name="Nierman W.C."/>
            <person name="Nijland J.G."/>
            <person name="Pronk J.T."/>
            <person name="Roubos J.A."/>
            <person name="van der Klei I.J."/>
            <person name="van Peij N.N.M.E."/>
            <person name="Veenhuis M."/>
            <person name="von Doehren H."/>
            <person name="Wagner C."/>
            <person name="Wortman J.R."/>
            <person name="Bovenberg R.A.L."/>
        </authorList>
    </citation>
    <scope>NUCLEOTIDE SEQUENCE [LARGE SCALE GENOMIC DNA]</scope>
    <source>
        <strain evidence="3">ATCC 28089 / DSM 1075 / NRRL 1951 / Wisconsin 54-1255</strain>
    </source>
</reference>
<proteinExistence type="predicted"/>
<dbReference type="EMBL" id="AM920436">
    <property type="protein sequence ID" value="CAP97018.1"/>
    <property type="molecule type" value="Genomic_DNA"/>
</dbReference>
<feature type="transmembrane region" description="Helical" evidence="1">
    <location>
        <begin position="167"/>
        <end position="189"/>
    </location>
</feature>
<sequence length="276" mass="31257">MAADGATAFWSHQNYSKYACEQYNLDYMTDLAQIVEIDLVHQMRAMGFRSGSSRLMLLKYNMGYMYVCELTSVSIFSVTTLLERRLRCMIRVAGALHYCRNTPQQSQEQTAEAKSCEIHCGVSEPHRASLRSVVVDGGDPDNPLFFRDSGLFPFVDMQCMQGMRLSLCRLSICLQDWFAMFVILGGYLYSLLSIDSSHSLLVHLSPPPQPQHRYLNLHLSVPSSQEKWQRRSQVLISLAGPQVRISDAASFGIRRIMKAIWTSVMSSRLMPAQVVP</sequence>
<keyword evidence="1" id="KW-1133">Transmembrane helix</keyword>
<keyword evidence="1" id="KW-0472">Membrane</keyword>
<feature type="transmembrane region" description="Helical" evidence="1">
    <location>
        <begin position="63"/>
        <end position="82"/>
    </location>
</feature>
<accession>B6HLS8</accession>
<name>B6HLS8_PENRW</name>
<dbReference type="AlphaFoldDB" id="B6HLS8"/>
<protein>
    <submittedName>
        <fullName evidence="2">Uncharacterized protein</fullName>
    </submittedName>
</protein>
<evidence type="ECO:0000313" key="3">
    <source>
        <dbReference type="Proteomes" id="UP000000724"/>
    </source>
</evidence>
<keyword evidence="1" id="KW-0812">Transmembrane</keyword>
<keyword evidence="3" id="KW-1185">Reference proteome</keyword>
<dbReference type="VEuPathDB" id="FungiDB:PCH_Pc21g21210"/>
<evidence type="ECO:0000313" key="2">
    <source>
        <dbReference type="EMBL" id="CAP97018.1"/>
    </source>
</evidence>
<evidence type="ECO:0000256" key="1">
    <source>
        <dbReference type="SAM" id="Phobius"/>
    </source>
</evidence>
<gene>
    <name evidence="2" type="ORF">Pc21g21210</name>
    <name evidence="2" type="ORF">PCH_Pc21g21210</name>
</gene>
<organism evidence="2 3">
    <name type="scientific">Penicillium rubens (strain ATCC 28089 / DSM 1075 / NRRL 1951 / Wisconsin 54-1255)</name>
    <name type="common">Penicillium chrysogenum</name>
    <dbReference type="NCBI Taxonomy" id="500485"/>
    <lineage>
        <taxon>Eukaryota</taxon>
        <taxon>Fungi</taxon>
        <taxon>Dikarya</taxon>
        <taxon>Ascomycota</taxon>
        <taxon>Pezizomycotina</taxon>
        <taxon>Eurotiomycetes</taxon>
        <taxon>Eurotiomycetidae</taxon>
        <taxon>Eurotiales</taxon>
        <taxon>Aspergillaceae</taxon>
        <taxon>Penicillium</taxon>
        <taxon>Penicillium chrysogenum species complex</taxon>
    </lineage>
</organism>